<dbReference type="Pfam" id="PF04214">
    <property type="entry name" value="DUF411"/>
    <property type="match status" value="1"/>
</dbReference>
<name>A0A934UR43_9BURK</name>
<evidence type="ECO:0000313" key="3">
    <source>
        <dbReference type="Proteomes" id="UP000617041"/>
    </source>
</evidence>
<protein>
    <submittedName>
        <fullName evidence="2">DUF411 domain-containing protein</fullName>
    </submittedName>
</protein>
<accession>A0A934UR43</accession>
<proteinExistence type="predicted"/>
<gene>
    <name evidence="2" type="ORF">I8E28_06780</name>
</gene>
<dbReference type="EMBL" id="JAEDAO010000001">
    <property type="protein sequence ID" value="MBK0392288.1"/>
    <property type="molecule type" value="Genomic_DNA"/>
</dbReference>
<comment type="caution">
    <text evidence="2">The sequence shown here is derived from an EMBL/GenBank/DDBJ whole genome shotgun (WGS) entry which is preliminary data.</text>
</comment>
<keyword evidence="3" id="KW-1185">Reference proteome</keyword>
<organism evidence="2 3">
    <name type="scientific">Ramlibacter algicola</name>
    <dbReference type="NCBI Taxonomy" id="2795217"/>
    <lineage>
        <taxon>Bacteria</taxon>
        <taxon>Pseudomonadati</taxon>
        <taxon>Pseudomonadota</taxon>
        <taxon>Betaproteobacteria</taxon>
        <taxon>Burkholderiales</taxon>
        <taxon>Comamonadaceae</taxon>
        <taxon>Ramlibacter</taxon>
    </lineage>
</organism>
<feature type="signal peptide" evidence="1">
    <location>
        <begin position="1"/>
        <end position="25"/>
    </location>
</feature>
<feature type="chain" id="PRO_5037183294" evidence="1">
    <location>
        <begin position="26"/>
        <end position="157"/>
    </location>
</feature>
<dbReference type="RefSeq" id="WP_200790319.1">
    <property type="nucleotide sequence ID" value="NZ_JAEDAO010000001.1"/>
</dbReference>
<sequence>MRHSPVRRAVLGTLLATAALPWAHAQKAPAFVEVWKDEGCGCCADWVRHLEQEGFQLKVHDGGHHPMREKLGLPRQYASCHVGLVGGYLVEGHVPAADIRRLLRDKPKALGLAVPGMPVGSPGMDGPAYGNRRDPFDVLLVARDGSATVFQRHPAKG</sequence>
<dbReference type="Proteomes" id="UP000617041">
    <property type="component" value="Unassembled WGS sequence"/>
</dbReference>
<keyword evidence="1" id="KW-0732">Signal</keyword>
<evidence type="ECO:0000256" key="1">
    <source>
        <dbReference type="SAM" id="SignalP"/>
    </source>
</evidence>
<evidence type="ECO:0000313" key="2">
    <source>
        <dbReference type="EMBL" id="MBK0392288.1"/>
    </source>
</evidence>
<reference evidence="2" key="1">
    <citation type="submission" date="2020-12" db="EMBL/GenBank/DDBJ databases">
        <title>Ramlibacter sp. nov., isolated from a freshwater alga, Cryptomonas.</title>
        <authorList>
            <person name="Kim H.M."/>
            <person name="Jeon C.O."/>
        </authorList>
    </citation>
    <scope>NUCLEOTIDE SEQUENCE</scope>
    <source>
        <strain evidence="2">CrO1</strain>
    </source>
</reference>
<dbReference type="AlphaFoldDB" id="A0A934UR43"/>
<dbReference type="InterPro" id="IPR007332">
    <property type="entry name" value="DUF411"/>
</dbReference>